<dbReference type="RefSeq" id="WP_008990599.1">
    <property type="nucleotide sequence ID" value="NZ_AMSG01000003.1"/>
</dbReference>
<dbReference type="PROSITE" id="PS51257">
    <property type="entry name" value="PROKAR_LIPOPROTEIN"/>
    <property type="match status" value="1"/>
</dbReference>
<dbReference type="OrthoDB" id="1202013at2"/>
<comment type="caution">
    <text evidence="2">The sequence shown here is derived from an EMBL/GenBank/DDBJ whole genome shotgun (WGS) entry which is preliminary data.</text>
</comment>
<dbReference type="eggNOG" id="ENOG5031KQA">
    <property type="taxonomic scope" value="Bacteria"/>
</dbReference>
<keyword evidence="1" id="KW-0732">Signal</keyword>
<dbReference type="STRING" id="555500.I215_03630"/>
<accession>K2P4P3</accession>
<keyword evidence="3" id="KW-1185">Reference proteome</keyword>
<name>K2P4P3_9FLAO</name>
<gene>
    <name evidence="2" type="ORF">I215_03630</name>
</gene>
<organism evidence="2 3">
    <name type="scientific">Galbibacter marinus</name>
    <dbReference type="NCBI Taxonomy" id="555500"/>
    <lineage>
        <taxon>Bacteria</taxon>
        <taxon>Pseudomonadati</taxon>
        <taxon>Bacteroidota</taxon>
        <taxon>Flavobacteriia</taxon>
        <taxon>Flavobacteriales</taxon>
        <taxon>Flavobacteriaceae</taxon>
        <taxon>Galbibacter</taxon>
    </lineage>
</organism>
<feature type="chain" id="PRO_5003866072" description="DNA topoisomerase IV" evidence="1">
    <location>
        <begin position="19"/>
        <end position="128"/>
    </location>
</feature>
<evidence type="ECO:0000313" key="2">
    <source>
        <dbReference type="EMBL" id="EKF56003.1"/>
    </source>
</evidence>
<evidence type="ECO:0000313" key="3">
    <source>
        <dbReference type="Proteomes" id="UP000007364"/>
    </source>
</evidence>
<reference evidence="2 3" key="1">
    <citation type="journal article" date="2012" name="J. Bacteriol.">
        <title>Genome Sequence of Galbibacter marinum Type Strain ck-I2-15.</title>
        <authorList>
            <person name="Lai Q."/>
            <person name="Li C."/>
            <person name="Shao Z."/>
        </authorList>
    </citation>
    <scope>NUCLEOTIDE SEQUENCE [LARGE SCALE GENOMIC DNA]</scope>
    <source>
        <strain evidence="3">ck-I2-15</strain>
    </source>
</reference>
<proteinExistence type="predicted"/>
<feature type="signal peptide" evidence="1">
    <location>
        <begin position="1"/>
        <end position="18"/>
    </location>
</feature>
<protein>
    <recommendedName>
        <fullName evidence="4">DNA topoisomerase IV</fullName>
    </recommendedName>
</protein>
<dbReference type="EMBL" id="AMSG01000003">
    <property type="protein sequence ID" value="EKF56003.1"/>
    <property type="molecule type" value="Genomic_DNA"/>
</dbReference>
<evidence type="ECO:0008006" key="4">
    <source>
        <dbReference type="Google" id="ProtNLM"/>
    </source>
</evidence>
<dbReference type="PATRIC" id="fig|555500.3.peg.754"/>
<dbReference type="Proteomes" id="UP000007364">
    <property type="component" value="Unassembled WGS sequence"/>
</dbReference>
<sequence length="128" mass="14887">MIHLKKILLLFIFSLFMASCYNVQRNCKDFKTGTFEYTYTLDGEEKTSTFFRNDTLEVDYYENGVDSSSIRWINDCEFIVEKINPTSLNDAKAVHMKILYTEGDTYTYEFSLVGDSANKYKGTVTKIE</sequence>
<evidence type="ECO:0000256" key="1">
    <source>
        <dbReference type="SAM" id="SignalP"/>
    </source>
</evidence>
<dbReference type="AlphaFoldDB" id="K2P4P3"/>